<accession>A0A8C6E3L5</accession>
<reference evidence="2" key="2">
    <citation type="submission" date="2025-09" db="UniProtKB">
        <authorList>
            <consortium name="Ensembl"/>
        </authorList>
    </citation>
    <scope>IDENTIFICATION</scope>
</reference>
<name>A0A8C6E3L5_MOSMO</name>
<evidence type="ECO:0000313" key="3">
    <source>
        <dbReference type="Proteomes" id="UP000694544"/>
    </source>
</evidence>
<evidence type="ECO:0000313" key="2">
    <source>
        <dbReference type="Ensembl" id="ENSMMSP00000025037.1"/>
    </source>
</evidence>
<keyword evidence="3" id="KW-1185">Reference proteome</keyword>
<sequence>HEEVNPHSNIGEFTEGSEINVSKDQQDDGKILNILNFLRIQKHMKEEDFALLHIQTRSQ</sequence>
<evidence type="ECO:0000256" key="1">
    <source>
        <dbReference type="SAM" id="MobiDB-lite"/>
    </source>
</evidence>
<dbReference type="GeneTree" id="ENSGT01150000290615"/>
<organism evidence="2 3">
    <name type="scientific">Moschus moschiferus</name>
    <name type="common">Siberian musk deer</name>
    <name type="synonym">Moschus sibiricus</name>
    <dbReference type="NCBI Taxonomy" id="68415"/>
    <lineage>
        <taxon>Eukaryota</taxon>
        <taxon>Metazoa</taxon>
        <taxon>Chordata</taxon>
        <taxon>Craniata</taxon>
        <taxon>Vertebrata</taxon>
        <taxon>Euteleostomi</taxon>
        <taxon>Mammalia</taxon>
        <taxon>Eutheria</taxon>
        <taxon>Laurasiatheria</taxon>
        <taxon>Artiodactyla</taxon>
        <taxon>Ruminantia</taxon>
        <taxon>Pecora</taxon>
        <taxon>Moschidae</taxon>
        <taxon>Moschus</taxon>
    </lineage>
</organism>
<dbReference type="Proteomes" id="UP000694544">
    <property type="component" value="Unplaced"/>
</dbReference>
<proteinExistence type="predicted"/>
<dbReference type="Ensembl" id="ENSMMST00000027654.1">
    <property type="protein sequence ID" value="ENSMMSP00000025037.1"/>
    <property type="gene ID" value="ENSMMSG00000018846.1"/>
</dbReference>
<dbReference type="AlphaFoldDB" id="A0A8C6E3L5"/>
<feature type="region of interest" description="Disordered" evidence="1">
    <location>
        <begin position="1"/>
        <end position="24"/>
    </location>
</feature>
<protein>
    <submittedName>
        <fullName evidence="2">Uncharacterized protein</fullName>
    </submittedName>
</protein>
<reference evidence="2" key="1">
    <citation type="submission" date="2025-08" db="UniProtKB">
        <authorList>
            <consortium name="Ensembl"/>
        </authorList>
    </citation>
    <scope>IDENTIFICATION</scope>
</reference>